<proteinExistence type="predicted"/>
<organism evidence="1 2">
    <name type="scientific">Nocardia wallacei</name>
    <dbReference type="NCBI Taxonomy" id="480035"/>
    <lineage>
        <taxon>Bacteria</taxon>
        <taxon>Bacillati</taxon>
        <taxon>Actinomycetota</taxon>
        <taxon>Actinomycetes</taxon>
        <taxon>Mycobacteriales</taxon>
        <taxon>Nocardiaceae</taxon>
        <taxon>Nocardia</taxon>
    </lineage>
</organism>
<dbReference type="AlphaFoldDB" id="A0A7G1KD78"/>
<gene>
    <name evidence="1" type="ORF">NWFMUON74_03080</name>
</gene>
<protein>
    <recommendedName>
        <fullName evidence="3">Knr4/Smi1-like domain-containing protein</fullName>
    </recommendedName>
</protein>
<evidence type="ECO:0008006" key="3">
    <source>
        <dbReference type="Google" id="ProtNLM"/>
    </source>
</evidence>
<dbReference type="KEGG" id="nwl:NWFMUON74_03080"/>
<keyword evidence="2" id="KW-1185">Reference proteome</keyword>
<sequence>MDVELRGRLEWVRGRLEWLRERDALLPRAFDSEVVTGGNLHSYLTWPVRAEKLCGLEGVMGAALDPVFRAFLVRIGVGAGPYCGISWERMMRSARTACVREFPSGEQGTGLPTAGFLVISDVGYGDFIGVVAAGAARGRVVYLGYRRDEWSLGPTFLDYYQSWLNHAAARLNAELRAYAPAGPVGCA</sequence>
<name>A0A7G1KD78_9NOCA</name>
<dbReference type="EMBL" id="AP023396">
    <property type="protein sequence ID" value="BCK52536.1"/>
    <property type="molecule type" value="Genomic_DNA"/>
</dbReference>
<dbReference type="InterPro" id="IPR037883">
    <property type="entry name" value="Knr4/Smi1-like_sf"/>
</dbReference>
<evidence type="ECO:0000313" key="1">
    <source>
        <dbReference type="EMBL" id="BCK52536.1"/>
    </source>
</evidence>
<accession>A0A7G1KD78</accession>
<evidence type="ECO:0000313" key="2">
    <source>
        <dbReference type="Proteomes" id="UP000516173"/>
    </source>
</evidence>
<dbReference type="GeneID" id="80344936"/>
<dbReference type="RefSeq" id="WP_187686240.1">
    <property type="nucleotide sequence ID" value="NZ_AP023396.1"/>
</dbReference>
<dbReference type="Proteomes" id="UP000516173">
    <property type="component" value="Chromosome"/>
</dbReference>
<reference evidence="1 2" key="1">
    <citation type="submission" date="2020-08" db="EMBL/GenBank/DDBJ databases">
        <title>Genome Sequencing of Nocardia wallacei strain FMUON74 and assembly.</title>
        <authorList>
            <person name="Toyokawa M."/>
            <person name="Uesaka K."/>
        </authorList>
    </citation>
    <scope>NUCLEOTIDE SEQUENCE [LARGE SCALE GENOMIC DNA]</scope>
    <source>
        <strain evidence="1 2">FMUON74</strain>
    </source>
</reference>
<dbReference type="SUPFAM" id="SSF160631">
    <property type="entry name" value="SMI1/KNR4-like"/>
    <property type="match status" value="1"/>
</dbReference>